<evidence type="ECO:0000313" key="3">
    <source>
        <dbReference type="Proteomes" id="UP000238169"/>
    </source>
</evidence>
<dbReference type="AlphaFoldDB" id="A0A2U3I220"/>
<dbReference type="Proteomes" id="UP000238169">
    <property type="component" value="Unassembled WGS sequence"/>
</dbReference>
<dbReference type="EMBL" id="OGTP01000003">
    <property type="protein sequence ID" value="SPB14167.1"/>
    <property type="molecule type" value="Genomic_DNA"/>
</dbReference>
<evidence type="ECO:0000313" key="2">
    <source>
        <dbReference type="EMBL" id="SPB14167.1"/>
    </source>
</evidence>
<feature type="region of interest" description="Disordered" evidence="1">
    <location>
        <begin position="1"/>
        <end position="22"/>
    </location>
</feature>
<dbReference type="Gene3D" id="3.40.50.150">
    <property type="entry name" value="Vaccinia Virus protein VP39"/>
    <property type="match status" value="1"/>
</dbReference>
<evidence type="ECO:0000256" key="1">
    <source>
        <dbReference type="SAM" id="MobiDB-lite"/>
    </source>
</evidence>
<accession>A0A2U3I220</accession>
<gene>
    <name evidence="2" type="ORF">NOV72_01416</name>
</gene>
<dbReference type="InterPro" id="IPR029063">
    <property type="entry name" value="SAM-dependent_MTases_sf"/>
</dbReference>
<name>A0A2U3I220_9BURK</name>
<organism evidence="2 3">
    <name type="scientific">Caballeronia novacaledonica</name>
    <dbReference type="NCBI Taxonomy" id="1544861"/>
    <lineage>
        <taxon>Bacteria</taxon>
        <taxon>Pseudomonadati</taxon>
        <taxon>Pseudomonadota</taxon>
        <taxon>Betaproteobacteria</taxon>
        <taxon>Burkholderiales</taxon>
        <taxon>Burkholderiaceae</taxon>
        <taxon>Caballeronia</taxon>
    </lineage>
</organism>
<dbReference type="SUPFAM" id="SSF53335">
    <property type="entry name" value="S-adenosyl-L-methionine-dependent methyltransferases"/>
    <property type="match status" value="1"/>
</dbReference>
<reference evidence="3" key="1">
    <citation type="submission" date="2018-01" db="EMBL/GenBank/DDBJ databases">
        <authorList>
            <person name="Peeters C."/>
        </authorList>
    </citation>
    <scope>NUCLEOTIDE SEQUENCE [LARGE SCALE GENOMIC DNA]</scope>
</reference>
<evidence type="ECO:0008006" key="4">
    <source>
        <dbReference type="Google" id="ProtNLM"/>
    </source>
</evidence>
<proteinExistence type="predicted"/>
<keyword evidence="3" id="KW-1185">Reference proteome</keyword>
<protein>
    <recommendedName>
        <fullName evidence="4">Methyltransferase</fullName>
    </recommendedName>
</protein>
<sequence>MSGARIDAAMKDKSRPRRDRARDIRDRTADVLDFIGVTPGDRVIDFLPFRGYFTRLFASLVGERGHVFALIPESARKIDRITKGRLEVDQITRESGNVSVLESPDGELPGSIDLCFIGQNYHDLHHGFIGPVDMRAFNEVVYRVLKPEGAYVIVDHVACPDAATKLHRIDPAIVLLEVGAAGFEFAGKHDVLRNRDDPHTSSIFARGIRYRTDRFIFKFRKSAP</sequence>